<dbReference type="Gene3D" id="2.60.40.60">
    <property type="entry name" value="Cadherins"/>
    <property type="match status" value="7"/>
</dbReference>
<dbReference type="InterPro" id="IPR050174">
    <property type="entry name" value="Protocadherin/Cadherin-CA"/>
</dbReference>
<evidence type="ECO:0000256" key="3">
    <source>
        <dbReference type="ARBA" id="ARBA00022692"/>
    </source>
</evidence>
<dbReference type="FunFam" id="2.60.40.60:FF:000020">
    <property type="entry name" value="Dachsous cadherin-related 1b"/>
    <property type="match status" value="2"/>
</dbReference>
<evidence type="ECO:0000256" key="1">
    <source>
        <dbReference type="ARBA" id="ARBA00004251"/>
    </source>
</evidence>
<evidence type="ECO:0000256" key="2">
    <source>
        <dbReference type="ARBA" id="ARBA00022475"/>
    </source>
</evidence>
<dbReference type="Pfam" id="PF00028">
    <property type="entry name" value="Cadherin"/>
    <property type="match status" value="6"/>
</dbReference>
<evidence type="ECO:0000256" key="4">
    <source>
        <dbReference type="ARBA" id="ARBA00022723"/>
    </source>
</evidence>
<reference evidence="13 14" key="1">
    <citation type="journal article" date="2018" name="Biotechnol. Adv.">
        <title>Improved genomic resources and new bioinformatic workflow for the carcinogenic parasite Clonorchis sinensis: Biotechnological implications.</title>
        <authorList>
            <person name="Wang D."/>
            <person name="Korhonen P.K."/>
            <person name="Gasser R.B."/>
            <person name="Young N.D."/>
        </authorList>
    </citation>
    <scope>NUCLEOTIDE SEQUENCE [LARGE SCALE GENOMIC DNA]</scope>
    <source>
        <strain evidence="13">Cs-k2</strain>
    </source>
</reference>
<comment type="caution">
    <text evidence="13">The sequence shown here is derived from an EMBL/GenBank/DDBJ whole genome shotgun (WGS) entry which is preliminary data.</text>
</comment>
<keyword evidence="6" id="KW-0677">Repeat</keyword>
<dbReference type="PANTHER" id="PTHR24028:SF146">
    <property type="entry name" value="CADHERIN 96CB, ISOFORM D-RELATED"/>
    <property type="match status" value="1"/>
</dbReference>
<feature type="domain" description="Cadherin" evidence="12">
    <location>
        <begin position="78"/>
        <end position="190"/>
    </location>
</feature>
<dbReference type="PROSITE" id="PS00232">
    <property type="entry name" value="CADHERIN_1"/>
    <property type="match status" value="4"/>
</dbReference>
<dbReference type="STRING" id="79923.A0A419QFC3"/>
<evidence type="ECO:0000259" key="12">
    <source>
        <dbReference type="PROSITE" id="PS50268"/>
    </source>
</evidence>
<organism evidence="13 14">
    <name type="scientific">Clonorchis sinensis</name>
    <name type="common">Chinese liver fluke</name>
    <dbReference type="NCBI Taxonomy" id="79923"/>
    <lineage>
        <taxon>Eukaryota</taxon>
        <taxon>Metazoa</taxon>
        <taxon>Spiralia</taxon>
        <taxon>Lophotrochozoa</taxon>
        <taxon>Platyhelminthes</taxon>
        <taxon>Trematoda</taxon>
        <taxon>Digenea</taxon>
        <taxon>Opisthorchiida</taxon>
        <taxon>Opisthorchiata</taxon>
        <taxon>Opisthorchiidae</taxon>
        <taxon>Clonorchis</taxon>
    </lineage>
</organism>
<dbReference type="SUPFAM" id="SSF49313">
    <property type="entry name" value="Cadherin-like"/>
    <property type="match status" value="6"/>
</dbReference>
<dbReference type="InParanoid" id="A0A419QFC3"/>
<dbReference type="SMART" id="SM00112">
    <property type="entry name" value="CA"/>
    <property type="match status" value="6"/>
</dbReference>
<feature type="domain" description="Cadherin" evidence="12">
    <location>
        <begin position="561"/>
        <end position="667"/>
    </location>
</feature>
<keyword evidence="3" id="KW-0812">Transmembrane</keyword>
<evidence type="ECO:0000256" key="5">
    <source>
        <dbReference type="ARBA" id="ARBA00022729"/>
    </source>
</evidence>
<evidence type="ECO:0000313" key="14">
    <source>
        <dbReference type="Proteomes" id="UP000286415"/>
    </source>
</evidence>
<dbReference type="PROSITE" id="PS50268">
    <property type="entry name" value="CADHERIN_2"/>
    <property type="match status" value="7"/>
</dbReference>
<name>A0A419QFC3_CLOSI</name>
<dbReference type="CDD" id="cd11304">
    <property type="entry name" value="Cadherin_repeat"/>
    <property type="match status" value="7"/>
</dbReference>
<comment type="subcellular location">
    <subcellularLocation>
        <location evidence="1">Cell membrane</location>
        <topology evidence="1">Single-pass type I membrane protein</topology>
    </subcellularLocation>
</comment>
<dbReference type="InterPro" id="IPR015919">
    <property type="entry name" value="Cadherin-like_sf"/>
</dbReference>
<proteinExistence type="predicted"/>
<feature type="domain" description="Cadherin" evidence="12">
    <location>
        <begin position="198"/>
        <end position="309"/>
    </location>
</feature>
<sequence>MFVPRPASGIPAETCIVKRSRSAKICAILLAYQISKNLRYSASECSFKFDLHDENMFSCLLLLLTVGITELPERISTTPAIVTFVIDENIPVGSEVGKISLDISPADQRDGPTAGTTFTLQDTSYFDFDPHQPNTLIVKSPLDRDTDRKLCSEGGWPEVCSWSGVIFSSDGRLLSLRIVVRDVNDNTPSWLTSQQHDGLAQLQISVTENCPLGTAIDLPLASDPDVGSNSVVNYERVIQEAVDHRAPFDIISTKEPNGVRYKLVVRGKLDRETTPLYRLMIAAVDGGGNRGLAQLTILIADENDNRPVFTHMKMEESQSDLDEQQTEFTITIDEDLPVGSRLPRYPVATDADEGDFGRITYSFAISVAEVVKRDFRIDEVTGAIFVRAPLDYDTGGLTHYQFVVVAQDHGIPPLTASSKVIIEVQDRNDNAPIITVTPTITTTAPSSKSNEKLEKTSLQLLENAPSGSLIATITVHDPDSGENGKFTCQLGKVDSLRLEFLKNLGKLSVYQLYSTLPLDRESNPEVRVTLRCRDHGVPGRVSTELLMVNISDVNDNAPMFMNHRYSFQTTESNDQDELIGLVTAVDADSGVNAELSYSIIWPNNQGLNPFTINARGEIRARMTLDRESRPEGFQFTVLAKDNGVPSLSALAKVEVALIDVNDCSPTFTQGVYHFTVEEEIPFNLSNAYVIGLVKATDCDIGNNAQIFYQLEATDAPFQISSDGYLSTTRPIDREQSSSFVITIQATDSPQITERRLSSFAEVQITVVDINDNDPIFLRPPFENGTHQVALSIYEDINYKVVKIEAIDKDIERNGEIRFKLANDVPRGMFALNPESGELTLKRKLTVEEAGIIPLRILAIDNGLKPRTATTTIEILAADVPATKPTGISGNLDYSEQPNTFLGNLRVNANKFIIVCIVVITLIICLILAAVICVVSRRGCAAWTGAPNTSARNQKQIHLVSHSNGGLPLTEPVFSTAPDMEAFITKETPSIGYSEPSKYFSNAYHFHDQWDTAISQDGRICDNPLANPNTSEFYAGNISDTSTMFQSMDCGSYIPPVTAYSVLPHGNVTSTFTYGSPYLNNGSQKYPGDQTSTLSYSGSGLEQTMESYTFPSLDRMDWGLQQPGSVGSTNFGMLSTYLPYVRQQTADRQLLNGRRFGNLPS</sequence>
<dbReference type="AlphaFoldDB" id="A0A419QFC3"/>
<feature type="domain" description="Cadherin" evidence="12">
    <location>
        <begin position="800"/>
        <end position="886"/>
    </location>
</feature>
<keyword evidence="8" id="KW-0130">Cell adhesion</keyword>
<dbReference type="PRINTS" id="PR00205">
    <property type="entry name" value="CADHERIN"/>
</dbReference>
<keyword evidence="14" id="KW-1185">Reference proteome</keyword>
<dbReference type="GO" id="GO:0005886">
    <property type="term" value="C:plasma membrane"/>
    <property type="evidence" value="ECO:0007669"/>
    <property type="project" value="UniProtKB-SubCell"/>
</dbReference>
<accession>A0A419QFC3</accession>
<dbReference type="GO" id="GO:0007156">
    <property type="term" value="P:homophilic cell adhesion via plasma membrane adhesion molecules"/>
    <property type="evidence" value="ECO:0007669"/>
    <property type="project" value="InterPro"/>
</dbReference>
<dbReference type="OrthoDB" id="6252479at2759"/>
<gene>
    <name evidence="13" type="ORF">CSKR_113045</name>
</gene>
<evidence type="ECO:0000256" key="9">
    <source>
        <dbReference type="ARBA" id="ARBA00022989"/>
    </source>
</evidence>
<keyword evidence="2" id="KW-1003">Cell membrane</keyword>
<protein>
    <submittedName>
        <fullName evidence="13">Protocadherin-11 Y-linked</fullName>
    </submittedName>
</protein>
<evidence type="ECO:0000256" key="11">
    <source>
        <dbReference type="ARBA" id="ARBA00023180"/>
    </source>
</evidence>
<dbReference type="EMBL" id="NIRI02000042">
    <property type="protein sequence ID" value="KAG5448714.1"/>
    <property type="molecule type" value="Genomic_DNA"/>
</dbReference>
<evidence type="ECO:0000256" key="7">
    <source>
        <dbReference type="ARBA" id="ARBA00022837"/>
    </source>
</evidence>
<evidence type="ECO:0000256" key="10">
    <source>
        <dbReference type="ARBA" id="ARBA00023136"/>
    </source>
</evidence>
<dbReference type="GO" id="GO:0005509">
    <property type="term" value="F:calcium ion binding"/>
    <property type="evidence" value="ECO:0007669"/>
    <property type="project" value="UniProtKB-UniRule"/>
</dbReference>
<dbReference type="FunFam" id="2.60.40.60:FF:000092">
    <property type="entry name" value="Protocadherin 8"/>
    <property type="match status" value="1"/>
</dbReference>
<keyword evidence="4" id="KW-0479">Metal-binding</keyword>
<keyword evidence="7" id="KW-0106">Calcium</keyword>
<keyword evidence="5" id="KW-0732">Signal</keyword>
<keyword evidence="9" id="KW-1133">Transmembrane helix</keyword>
<evidence type="ECO:0000256" key="6">
    <source>
        <dbReference type="ARBA" id="ARBA00022737"/>
    </source>
</evidence>
<dbReference type="InterPro" id="IPR002126">
    <property type="entry name" value="Cadherin-like_dom"/>
</dbReference>
<evidence type="ECO:0000313" key="13">
    <source>
        <dbReference type="EMBL" id="KAG5448714.1"/>
    </source>
</evidence>
<dbReference type="Proteomes" id="UP000286415">
    <property type="component" value="Unassembled WGS sequence"/>
</dbReference>
<reference evidence="13 14" key="2">
    <citation type="journal article" date="2021" name="Genomics">
        <title>High-quality reference genome for Clonorchis sinensis.</title>
        <authorList>
            <person name="Young N.D."/>
            <person name="Stroehlein A.J."/>
            <person name="Kinkar L."/>
            <person name="Wang T."/>
            <person name="Sohn W.M."/>
            <person name="Chang B.C.H."/>
            <person name="Kaur P."/>
            <person name="Weisz D."/>
            <person name="Dudchenko O."/>
            <person name="Aiden E.L."/>
            <person name="Korhonen P.K."/>
            <person name="Gasser R.B."/>
        </authorList>
    </citation>
    <scope>NUCLEOTIDE SEQUENCE [LARGE SCALE GENOMIC DNA]</scope>
    <source>
        <strain evidence="13">Cs-k2</strain>
    </source>
</reference>
<feature type="domain" description="Cadherin" evidence="12">
    <location>
        <begin position="452"/>
        <end position="560"/>
    </location>
</feature>
<keyword evidence="10" id="KW-0472">Membrane</keyword>
<feature type="domain" description="Cadherin" evidence="12">
    <location>
        <begin position="668"/>
        <end position="776"/>
    </location>
</feature>
<keyword evidence="11" id="KW-0325">Glycoprotein</keyword>
<dbReference type="PANTHER" id="PTHR24028">
    <property type="entry name" value="CADHERIN-87A"/>
    <property type="match status" value="1"/>
</dbReference>
<evidence type="ECO:0000256" key="8">
    <source>
        <dbReference type="ARBA" id="ARBA00022889"/>
    </source>
</evidence>
<dbReference type="FunFam" id="2.60.40.60:FF:000123">
    <property type="entry name" value="Protocadherin beta 4"/>
    <property type="match status" value="1"/>
</dbReference>
<dbReference type="InterPro" id="IPR020894">
    <property type="entry name" value="Cadherin_CS"/>
</dbReference>
<feature type="domain" description="Cadherin" evidence="12">
    <location>
        <begin position="324"/>
        <end position="434"/>
    </location>
</feature>